<dbReference type="SUPFAM" id="SSF49503">
    <property type="entry name" value="Cupredoxins"/>
    <property type="match status" value="1"/>
</dbReference>
<feature type="signal peptide" evidence="2">
    <location>
        <begin position="1"/>
        <end position="20"/>
    </location>
</feature>
<keyword evidence="2" id="KW-0732">Signal</keyword>
<dbReference type="Proteomes" id="UP000695562">
    <property type="component" value="Unassembled WGS sequence"/>
</dbReference>
<feature type="compositionally biased region" description="Low complexity" evidence="1">
    <location>
        <begin position="176"/>
        <end position="186"/>
    </location>
</feature>
<name>A0A8J4UWB6_9MYCE</name>
<organism evidence="3 4">
    <name type="scientific">Polysphondylium violaceum</name>
    <dbReference type="NCBI Taxonomy" id="133409"/>
    <lineage>
        <taxon>Eukaryota</taxon>
        <taxon>Amoebozoa</taxon>
        <taxon>Evosea</taxon>
        <taxon>Eumycetozoa</taxon>
        <taxon>Dictyostelia</taxon>
        <taxon>Dictyosteliales</taxon>
        <taxon>Dictyosteliaceae</taxon>
        <taxon>Polysphondylium</taxon>
    </lineage>
</organism>
<evidence type="ECO:0000313" key="3">
    <source>
        <dbReference type="EMBL" id="KAF2077386.1"/>
    </source>
</evidence>
<keyword evidence="4" id="KW-1185">Reference proteome</keyword>
<dbReference type="AlphaFoldDB" id="A0A8J4UWB6"/>
<sequence length="258" mass="28098">MRFAIALIIALALFANAAWARNHYINWEDHKHEDLTLHVGSTVTWISGDEAPHRIQSVDKMELKGLDFNSAKNATHTFSNEGEFLYSCAFHPEHKNVIKVISLVPQKAVYPWLAGEKKADPYSAAALAQRNKRIIYEKTVNSKKNANNEELVPKNSTATPEHPTPSVTPSTKGTHPATPSSDAPTKPTKKPKKKDSDETILPKPGDSSAHKGKGGINDEAAASTEATKAPASSQSFATKTSSNIVLLFVSCLFVVLFL</sequence>
<evidence type="ECO:0000313" key="4">
    <source>
        <dbReference type="Proteomes" id="UP000695562"/>
    </source>
</evidence>
<evidence type="ECO:0000256" key="1">
    <source>
        <dbReference type="SAM" id="MobiDB-lite"/>
    </source>
</evidence>
<feature type="region of interest" description="Disordered" evidence="1">
    <location>
        <begin position="145"/>
        <end position="236"/>
    </location>
</feature>
<feature type="chain" id="PRO_5035327934" description="Blue (type 1) copper domain-containing protein" evidence="2">
    <location>
        <begin position="21"/>
        <end position="258"/>
    </location>
</feature>
<evidence type="ECO:0000256" key="2">
    <source>
        <dbReference type="SAM" id="SignalP"/>
    </source>
</evidence>
<evidence type="ECO:0008006" key="5">
    <source>
        <dbReference type="Google" id="ProtNLM"/>
    </source>
</evidence>
<feature type="compositionally biased region" description="Polar residues" evidence="1">
    <location>
        <begin position="154"/>
        <end position="173"/>
    </location>
</feature>
<proteinExistence type="predicted"/>
<accession>A0A8J4UWB6</accession>
<protein>
    <recommendedName>
        <fullName evidence="5">Blue (type 1) copper domain-containing protein</fullName>
    </recommendedName>
</protein>
<comment type="caution">
    <text evidence="3">The sequence shown here is derived from an EMBL/GenBank/DDBJ whole genome shotgun (WGS) entry which is preliminary data.</text>
</comment>
<reference evidence="3" key="1">
    <citation type="submission" date="2020-01" db="EMBL/GenBank/DDBJ databases">
        <title>Development of genomics and gene disruption for Polysphondylium violaceum indicates a role for the polyketide synthase stlB in stalk morphogenesis.</title>
        <authorList>
            <person name="Narita B."/>
            <person name="Kawabe Y."/>
            <person name="Kin K."/>
            <person name="Saito T."/>
            <person name="Gibbs R."/>
            <person name="Kuspa A."/>
            <person name="Muzny D."/>
            <person name="Queller D."/>
            <person name="Richards S."/>
            <person name="Strassman J."/>
            <person name="Sucgang R."/>
            <person name="Worley K."/>
            <person name="Schaap P."/>
        </authorList>
    </citation>
    <scope>NUCLEOTIDE SEQUENCE</scope>
    <source>
        <strain evidence="3">QSvi11</strain>
    </source>
</reference>
<dbReference type="InterPro" id="IPR008972">
    <property type="entry name" value="Cupredoxin"/>
</dbReference>
<dbReference type="EMBL" id="AJWJ01000030">
    <property type="protein sequence ID" value="KAF2077386.1"/>
    <property type="molecule type" value="Genomic_DNA"/>
</dbReference>
<dbReference type="Gene3D" id="2.60.40.420">
    <property type="entry name" value="Cupredoxins - blue copper proteins"/>
    <property type="match status" value="1"/>
</dbReference>
<feature type="compositionally biased region" description="Low complexity" evidence="1">
    <location>
        <begin position="219"/>
        <end position="233"/>
    </location>
</feature>
<gene>
    <name evidence="3" type="ORF">CYY_001314</name>
</gene>